<keyword evidence="4" id="KW-1185">Reference proteome</keyword>
<dbReference type="AlphaFoldDB" id="A0A8J4FKP7"/>
<feature type="compositionally biased region" description="Low complexity" evidence="1">
    <location>
        <begin position="308"/>
        <end position="319"/>
    </location>
</feature>
<dbReference type="Proteomes" id="UP000747110">
    <property type="component" value="Unassembled WGS sequence"/>
</dbReference>
<reference evidence="3" key="1">
    <citation type="journal article" date="2021" name="Proc. Natl. Acad. Sci. U.S.A.">
        <title>Three genomes in the algal genus Volvox reveal the fate of a haploid sex-determining region after a transition to homothallism.</title>
        <authorList>
            <person name="Yamamoto K."/>
            <person name="Hamaji T."/>
            <person name="Kawai-Toyooka H."/>
            <person name="Matsuzaki R."/>
            <person name="Takahashi F."/>
            <person name="Nishimura Y."/>
            <person name="Kawachi M."/>
            <person name="Noguchi H."/>
            <person name="Minakuchi Y."/>
            <person name="Umen J.G."/>
            <person name="Toyoda A."/>
            <person name="Nozaki H."/>
        </authorList>
    </citation>
    <scope>NUCLEOTIDE SEQUENCE</scope>
    <source>
        <strain evidence="3">NIES-3786</strain>
    </source>
</reference>
<feature type="transmembrane region" description="Helical" evidence="2">
    <location>
        <begin position="271"/>
        <end position="294"/>
    </location>
</feature>
<keyword evidence="2" id="KW-0472">Membrane</keyword>
<keyword evidence="2" id="KW-1133">Transmembrane helix</keyword>
<proteinExistence type="predicted"/>
<feature type="non-terminal residue" evidence="3">
    <location>
        <position position="1"/>
    </location>
</feature>
<gene>
    <name evidence="3" type="ORF">Vretifemale_9489</name>
</gene>
<name>A0A8J4FKP7_9CHLO</name>
<evidence type="ECO:0000313" key="4">
    <source>
        <dbReference type="Proteomes" id="UP000747110"/>
    </source>
</evidence>
<evidence type="ECO:0000256" key="1">
    <source>
        <dbReference type="SAM" id="MobiDB-lite"/>
    </source>
</evidence>
<sequence length="325" mass="34352">ALVWKQNATQGSVIEINLNPPVTGLWVSLQNFNPATTYIPSKGYQFVLNIFEIQVLGVPAAVNLALSSKQIVASSQTTLAGFSLEETYAFMNGSVTLSGDCSILADTTLTTKLTTDLQSELARIFRTAPLENVIIDRLTCGSIIAIYKVNFTKGTTQDKILLVLFLASNLNSQIGADFISQWGPIISSEWTAYRPWGGQFLRQQKSAPSSPTPSLLDDSLAPADSSSNTGSNSNSIGSGSLNSSINSGTDNSITSSSPTDGKSSSAFSIKVIVGVSVGVGAALAAVLAVSVHVARRKHRIAPEHILESSSRTSSGRSNRIVPLPF</sequence>
<organism evidence="3 4">
    <name type="scientific">Volvox reticuliferus</name>
    <dbReference type="NCBI Taxonomy" id="1737510"/>
    <lineage>
        <taxon>Eukaryota</taxon>
        <taxon>Viridiplantae</taxon>
        <taxon>Chlorophyta</taxon>
        <taxon>core chlorophytes</taxon>
        <taxon>Chlorophyceae</taxon>
        <taxon>CS clade</taxon>
        <taxon>Chlamydomonadales</taxon>
        <taxon>Volvocaceae</taxon>
        <taxon>Volvox</taxon>
    </lineage>
</organism>
<evidence type="ECO:0000313" key="3">
    <source>
        <dbReference type="EMBL" id="GIL80372.1"/>
    </source>
</evidence>
<protein>
    <submittedName>
        <fullName evidence="3">Uncharacterized protein</fullName>
    </submittedName>
</protein>
<evidence type="ECO:0000256" key="2">
    <source>
        <dbReference type="SAM" id="Phobius"/>
    </source>
</evidence>
<keyword evidence="2" id="KW-0812">Transmembrane</keyword>
<feature type="region of interest" description="Disordered" evidence="1">
    <location>
        <begin position="305"/>
        <end position="325"/>
    </location>
</feature>
<feature type="compositionally biased region" description="Low complexity" evidence="1">
    <location>
        <begin position="206"/>
        <end position="241"/>
    </location>
</feature>
<comment type="caution">
    <text evidence="3">The sequence shown here is derived from an EMBL/GenBank/DDBJ whole genome shotgun (WGS) entry which is preliminary data.</text>
</comment>
<accession>A0A8J4FKP7</accession>
<dbReference type="EMBL" id="BNCP01000018">
    <property type="protein sequence ID" value="GIL80372.1"/>
    <property type="molecule type" value="Genomic_DNA"/>
</dbReference>
<dbReference type="OrthoDB" id="10506540at2759"/>
<feature type="region of interest" description="Disordered" evidence="1">
    <location>
        <begin position="202"/>
        <end position="241"/>
    </location>
</feature>